<dbReference type="EMBL" id="AQFT01000107">
    <property type="protein sequence ID" value="EMZ23478.1"/>
    <property type="molecule type" value="Genomic_DNA"/>
</dbReference>
<dbReference type="PATRIC" id="fig|1235802.3.peg.3857"/>
<dbReference type="HOGENOM" id="CLU_045011_19_4_9"/>
<dbReference type="SFLD" id="SFLDS00003">
    <property type="entry name" value="Haloacid_Dehalogenase"/>
    <property type="match status" value="1"/>
</dbReference>
<dbReference type="InterPro" id="IPR023214">
    <property type="entry name" value="HAD_sf"/>
</dbReference>
<dbReference type="GO" id="GO:0008967">
    <property type="term" value="F:phosphoglycolate phosphatase activity"/>
    <property type="evidence" value="ECO:0007669"/>
    <property type="project" value="TreeGrafter"/>
</dbReference>
<name>N2AAM3_9FIRM</name>
<dbReference type="SUPFAM" id="SSF56784">
    <property type="entry name" value="HAD-like"/>
    <property type="match status" value="1"/>
</dbReference>
<dbReference type="Proteomes" id="UP000012589">
    <property type="component" value="Unassembled WGS sequence"/>
</dbReference>
<dbReference type="InterPro" id="IPR050155">
    <property type="entry name" value="HAD-like_hydrolase_sf"/>
</dbReference>
<dbReference type="AlphaFoldDB" id="N2AAM3"/>
<proteinExistence type="predicted"/>
<protein>
    <submittedName>
        <fullName evidence="1">HAD hydrolase, family IA</fullName>
    </submittedName>
</protein>
<dbReference type="InterPro" id="IPR023198">
    <property type="entry name" value="PGP-like_dom2"/>
</dbReference>
<dbReference type="PANTHER" id="PTHR43434:SF1">
    <property type="entry name" value="PHOSPHOGLYCOLATE PHOSPHATASE"/>
    <property type="match status" value="1"/>
</dbReference>
<dbReference type="Gene3D" id="3.40.50.1000">
    <property type="entry name" value="HAD superfamily/HAD-like"/>
    <property type="match status" value="1"/>
</dbReference>
<organism evidence="1 2">
    <name type="scientific">Eubacterium plexicaudatum ASF492</name>
    <dbReference type="NCBI Taxonomy" id="1235802"/>
    <lineage>
        <taxon>Bacteria</taxon>
        <taxon>Bacillati</taxon>
        <taxon>Bacillota</taxon>
        <taxon>Clostridia</taxon>
        <taxon>Eubacteriales</taxon>
        <taxon>Eubacteriaceae</taxon>
        <taxon>Eubacterium</taxon>
    </lineage>
</organism>
<dbReference type="InterPro" id="IPR041492">
    <property type="entry name" value="HAD_2"/>
</dbReference>
<evidence type="ECO:0000313" key="2">
    <source>
        <dbReference type="Proteomes" id="UP000012589"/>
    </source>
</evidence>
<sequence length="213" mass="24189">MKTGIIFDMDGTLWDSASQVAAAWSRITVPKLGKQVTEDDMYRTMGMPMDELAKAIFPDRELSELLPILEESYQEENRYLRSHGAELYPDLIATLQQLAKTYPLYIVSNCQEGYIEAFLDYYKLEAYFEDFICFGANNRPKGDNIALMIERNHLNQGIYVGDIQADYEAAVAGGAFFIHAAYGFGTIEADVPKLHAFRELPELLKRCPFIAKM</sequence>
<dbReference type="eggNOG" id="COG0546">
    <property type="taxonomic scope" value="Bacteria"/>
</dbReference>
<dbReference type="InterPro" id="IPR006439">
    <property type="entry name" value="HAD-SF_hydro_IA"/>
</dbReference>
<keyword evidence="2" id="KW-1185">Reference proteome</keyword>
<dbReference type="NCBIfam" id="TIGR01549">
    <property type="entry name" value="HAD-SF-IA-v1"/>
    <property type="match status" value="1"/>
</dbReference>
<accession>N2AAM3</accession>
<gene>
    <name evidence="1" type="ORF">C823_03651</name>
</gene>
<keyword evidence="1" id="KW-0378">Hydrolase</keyword>
<dbReference type="Pfam" id="PF13419">
    <property type="entry name" value="HAD_2"/>
    <property type="match status" value="1"/>
</dbReference>
<dbReference type="InterPro" id="IPR036412">
    <property type="entry name" value="HAD-like_sf"/>
</dbReference>
<comment type="caution">
    <text evidence="1">The sequence shown here is derived from an EMBL/GenBank/DDBJ whole genome shotgun (WGS) entry which is preliminary data.</text>
</comment>
<dbReference type="GO" id="GO:0006281">
    <property type="term" value="P:DNA repair"/>
    <property type="evidence" value="ECO:0007669"/>
    <property type="project" value="TreeGrafter"/>
</dbReference>
<reference evidence="1 2" key="1">
    <citation type="journal article" date="2014" name="Genome Announc.">
        <title>Draft genome sequences of the altered schaedler flora, a defined bacterial community from gnotobiotic mice.</title>
        <authorList>
            <person name="Wannemuehler M.J."/>
            <person name="Overstreet A.M."/>
            <person name="Ward D.V."/>
            <person name="Phillips G.J."/>
        </authorList>
    </citation>
    <scope>NUCLEOTIDE SEQUENCE [LARGE SCALE GENOMIC DNA]</scope>
    <source>
        <strain evidence="1 2">ASF492</strain>
    </source>
</reference>
<dbReference type="STRING" id="1235802.C823_03651"/>
<dbReference type="PANTHER" id="PTHR43434">
    <property type="entry name" value="PHOSPHOGLYCOLATE PHOSPHATASE"/>
    <property type="match status" value="1"/>
</dbReference>
<dbReference type="OrthoDB" id="9788129at2"/>
<dbReference type="SFLD" id="SFLDG01129">
    <property type="entry name" value="C1.5:_HAD__Beta-PGM__Phosphata"/>
    <property type="match status" value="1"/>
</dbReference>
<dbReference type="Gene3D" id="1.10.150.240">
    <property type="entry name" value="Putative phosphatase, domain 2"/>
    <property type="match status" value="1"/>
</dbReference>
<evidence type="ECO:0000313" key="1">
    <source>
        <dbReference type="EMBL" id="EMZ23478.1"/>
    </source>
</evidence>